<evidence type="ECO:0000313" key="3">
    <source>
        <dbReference type="Proteomes" id="UP000176429"/>
    </source>
</evidence>
<gene>
    <name evidence="2" type="ORF">A3H68_01385</name>
</gene>
<organism evidence="2 3">
    <name type="scientific">Candidatus Taylorbacteria bacterium RIFCSPLOWO2_02_FULL_46_40</name>
    <dbReference type="NCBI Taxonomy" id="1802329"/>
    <lineage>
        <taxon>Bacteria</taxon>
        <taxon>Candidatus Tayloriibacteriota</taxon>
    </lineage>
</organism>
<comment type="caution">
    <text evidence="2">The sequence shown here is derived from an EMBL/GenBank/DDBJ whole genome shotgun (WGS) entry which is preliminary data.</text>
</comment>
<accession>A0A1G2P3X0</accession>
<evidence type="ECO:0000256" key="1">
    <source>
        <dbReference type="SAM" id="Phobius"/>
    </source>
</evidence>
<proteinExistence type="predicted"/>
<evidence type="ECO:0000313" key="2">
    <source>
        <dbReference type="EMBL" id="OHA42261.1"/>
    </source>
</evidence>
<name>A0A1G2P3X0_9BACT</name>
<reference evidence="2 3" key="1">
    <citation type="journal article" date="2016" name="Nat. Commun.">
        <title>Thousands of microbial genomes shed light on interconnected biogeochemical processes in an aquifer system.</title>
        <authorList>
            <person name="Anantharaman K."/>
            <person name="Brown C.T."/>
            <person name="Hug L.A."/>
            <person name="Sharon I."/>
            <person name="Castelle C.J."/>
            <person name="Probst A.J."/>
            <person name="Thomas B.C."/>
            <person name="Singh A."/>
            <person name="Wilkins M.J."/>
            <person name="Karaoz U."/>
            <person name="Brodie E.L."/>
            <person name="Williams K.H."/>
            <person name="Hubbard S.S."/>
            <person name="Banfield J.F."/>
        </authorList>
    </citation>
    <scope>NUCLEOTIDE SEQUENCE [LARGE SCALE GENOMIC DNA]</scope>
</reference>
<keyword evidence="1" id="KW-1133">Transmembrane helix</keyword>
<keyword evidence="1" id="KW-0472">Membrane</keyword>
<dbReference type="AlphaFoldDB" id="A0A1G2P3X0"/>
<feature type="transmembrane region" description="Helical" evidence="1">
    <location>
        <begin position="58"/>
        <end position="77"/>
    </location>
</feature>
<dbReference type="EMBL" id="MHSH01000009">
    <property type="protein sequence ID" value="OHA42261.1"/>
    <property type="molecule type" value="Genomic_DNA"/>
</dbReference>
<protein>
    <submittedName>
        <fullName evidence="2">Uncharacterized protein</fullName>
    </submittedName>
</protein>
<feature type="transmembrane region" description="Helical" evidence="1">
    <location>
        <begin position="12"/>
        <end position="38"/>
    </location>
</feature>
<keyword evidence="1" id="KW-0812">Transmembrane</keyword>
<dbReference type="Proteomes" id="UP000176429">
    <property type="component" value="Unassembled WGS sequence"/>
</dbReference>
<sequence length="92" mass="10868">MRQLPPRIISDLFLLWCVYNTSWFITSIIAAVFTIFFSRYYEAIIAALFIELLYGSPPVWNFVPFPITLSMIIFYVLSSVLKKNLIFYPRDM</sequence>